<proteinExistence type="predicted"/>
<evidence type="ECO:0000313" key="2">
    <source>
        <dbReference type="Proteomes" id="UP000299102"/>
    </source>
</evidence>
<sequence>MNFQIQASTVNLITVTDLYESLRKFFVAERQNFEYFEEKAMELSVSKQYTTEIGKRQPTRKKRFDDTSEEVNTTTASEIFRVNTFLILMDRLVSELEKRQKAYNGFNEKF</sequence>
<name>A0A4C1U4C9_EUMVA</name>
<dbReference type="EMBL" id="BGZK01000126">
    <property type="protein sequence ID" value="GBP21243.1"/>
    <property type="molecule type" value="Genomic_DNA"/>
</dbReference>
<accession>A0A4C1U4C9</accession>
<dbReference type="OrthoDB" id="10063284at2759"/>
<evidence type="ECO:0000313" key="1">
    <source>
        <dbReference type="EMBL" id="GBP21243.1"/>
    </source>
</evidence>
<dbReference type="Proteomes" id="UP000299102">
    <property type="component" value="Unassembled WGS sequence"/>
</dbReference>
<keyword evidence="2" id="KW-1185">Reference proteome</keyword>
<dbReference type="AlphaFoldDB" id="A0A4C1U4C9"/>
<organism evidence="1 2">
    <name type="scientific">Eumeta variegata</name>
    <name type="common">Bagworm moth</name>
    <name type="synonym">Eumeta japonica</name>
    <dbReference type="NCBI Taxonomy" id="151549"/>
    <lineage>
        <taxon>Eukaryota</taxon>
        <taxon>Metazoa</taxon>
        <taxon>Ecdysozoa</taxon>
        <taxon>Arthropoda</taxon>
        <taxon>Hexapoda</taxon>
        <taxon>Insecta</taxon>
        <taxon>Pterygota</taxon>
        <taxon>Neoptera</taxon>
        <taxon>Endopterygota</taxon>
        <taxon>Lepidoptera</taxon>
        <taxon>Glossata</taxon>
        <taxon>Ditrysia</taxon>
        <taxon>Tineoidea</taxon>
        <taxon>Psychidae</taxon>
        <taxon>Oiketicinae</taxon>
        <taxon>Eumeta</taxon>
    </lineage>
</organism>
<gene>
    <name evidence="1" type="ORF">EVAR_84370_1</name>
</gene>
<reference evidence="1 2" key="1">
    <citation type="journal article" date="2019" name="Commun. Biol.">
        <title>The bagworm genome reveals a unique fibroin gene that provides high tensile strength.</title>
        <authorList>
            <person name="Kono N."/>
            <person name="Nakamura H."/>
            <person name="Ohtoshi R."/>
            <person name="Tomita M."/>
            <person name="Numata K."/>
            <person name="Arakawa K."/>
        </authorList>
    </citation>
    <scope>NUCLEOTIDE SEQUENCE [LARGE SCALE GENOMIC DNA]</scope>
</reference>
<protein>
    <submittedName>
        <fullName evidence="1">Uncharacterized protein</fullName>
    </submittedName>
</protein>
<dbReference type="STRING" id="151549.A0A4C1U4C9"/>
<comment type="caution">
    <text evidence="1">The sequence shown here is derived from an EMBL/GenBank/DDBJ whole genome shotgun (WGS) entry which is preliminary data.</text>
</comment>